<organism evidence="2 3">
    <name type="scientific">Monilinia laxa</name>
    <name type="common">Brown rot fungus</name>
    <name type="synonym">Sclerotinia laxa</name>
    <dbReference type="NCBI Taxonomy" id="61186"/>
    <lineage>
        <taxon>Eukaryota</taxon>
        <taxon>Fungi</taxon>
        <taxon>Dikarya</taxon>
        <taxon>Ascomycota</taxon>
        <taxon>Pezizomycotina</taxon>
        <taxon>Leotiomycetes</taxon>
        <taxon>Helotiales</taxon>
        <taxon>Sclerotiniaceae</taxon>
        <taxon>Monilinia</taxon>
    </lineage>
</organism>
<comment type="caution">
    <text evidence="2">The sequence shown here is derived from an EMBL/GenBank/DDBJ whole genome shotgun (WGS) entry which is preliminary data.</text>
</comment>
<evidence type="ECO:0000313" key="2">
    <source>
        <dbReference type="EMBL" id="KAB8292147.1"/>
    </source>
</evidence>
<name>A0A5N6JU87_MONLA</name>
<sequence>MYSALTLYSADSDGQDYGRCEWTCNRGFCPFPLCSSTVPLANIGEDVTSNPSYTISKLAVASRANSVAQFAYWTTCEDLPQWSGTATSCSQTFKAGEFLLTQNTHIGYAKSGCKAGYSSSLCCEKIEVHSKAPVTCPYTNLNNIITGGHGPVVRALSNSKAYLGGSQLQVPADECIYTSVGNALSFRLHQQVANAAFLNNMPGTWKARVGGITDSNSIQNKPLQSQAKDIAGFDLGNTPRRANDEDVSTTLQILGNEFLEDDCEYDEFHYCGPTMAKQAQTTTWDPLITSSVVLASSSSMTFTGATTPAATGPKPVLTDATSSENPISTKSADDNKRGRSMEVGATHKHAYFNHRYSHRHHRKGL</sequence>
<feature type="region of interest" description="Disordered" evidence="1">
    <location>
        <begin position="305"/>
        <end position="339"/>
    </location>
</feature>
<feature type="compositionally biased region" description="Polar residues" evidence="1">
    <location>
        <begin position="319"/>
        <end position="330"/>
    </location>
</feature>
<dbReference type="AlphaFoldDB" id="A0A5N6JU87"/>
<evidence type="ECO:0000256" key="1">
    <source>
        <dbReference type="SAM" id="MobiDB-lite"/>
    </source>
</evidence>
<proteinExistence type="predicted"/>
<dbReference type="EMBL" id="VIGI01000013">
    <property type="protein sequence ID" value="KAB8292147.1"/>
    <property type="molecule type" value="Genomic_DNA"/>
</dbReference>
<dbReference type="Proteomes" id="UP000326757">
    <property type="component" value="Unassembled WGS sequence"/>
</dbReference>
<protein>
    <submittedName>
        <fullName evidence="2">Uncharacterized protein</fullName>
    </submittedName>
</protein>
<evidence type="ECO:0000313" key="3">
    <source>
        <dbReference type="Proteomes" id="UP000326757"/>
    </source>
</evidence>
<reference evidence="2 3" key="1">
    <citation type="submission" date="2019-06" db="EMBL/GenBank/DDBJ databases">
        <title>Genome Sequence of the Brown Rot Fungal Pathogen Monilinia laxa.</title>
        <authorList>
            <person name="De Miccolis Angelini R.M."/>
            <person name="Landi L."/>
            <person name="Abate D."/>
            <person name="Pollastro S."/>
            <person name="Romanazzi G."/>
            <person name="Faretra F."/>
        </authorList>
    </citation>
    <scope>NUCLEOTIDE SEQUENCE [LARGE SCALE GENOMIC DNA]</scope>
    <source>
        <strain evidence="2 3">Mlax316</strain>
    </source>
</reference>
<dbReference type="OrthoDB" id="3515596at2759"/>
<keyword evidence="3" id="KW-1185">Reference proteome</keyword>
<gene>
    <name evidence="2" type="ORF">EYC80_007890</name>
</gene>
<accession>A0A5N6JU87</accession>